<reference evidence="1" key="1">
    <citation type="submission" date="2023-04" db="EMBL/GenBank/DDBJ databases">
        <title>Ambrosiozyma monospora NBRC 1965.</title>
        <authorList>
            <person name="Ichikawa N."/>
            <person name="Sato H."/>
            <person name="Tonouchi N."/>
        </authorList>
    </citation>
    <scope>NUCLEOTIDE SEQUENCE</scope>
    <source>
        <strain evidence="1">NBRC 1965</strain>
    </source>
</reference>
<gene>
    <name evidence="1" type="ORF">Amon01_000603300</name>
</gene>
<keyword evidence="2" id="KW-1185">Reference proteome</keyword>
<sequence length="84" mass="9522">MINSNIITQRLHALGYQASCKLDLDQLENVTQIDRHIFCTEIVSPKSNQYSKLISNRSILGNDNVYNIYFNQGTDTDLVDALSD</sequence>
<organism evidence="1 2">
    <name type="scientific">Ambrosiozyma monospora</name>
    <name type="common">Yeast</name>
    <name type="synonym">Endomycopsis monosporus</name>
    <dbReference type="NCBI Taxonomy" id="43982"/>
    <lineage>
        <taxon>Eukaryota</taxon>
        <taxon>Fungi</taxon>
        <taxon>Dikarya</taxon>
        <taxon>Ascomycota</taxon>
        <taxon>Saccharomycotina</taxon>
        <taxon>Pichiomycetes</taxon>
        <taxon>Pichiales</taxon>
        <taxon>Pichiaceae</taxon>
        <taxon>Ambrosiozyma</taxon>
    </lineage>
</organism>
<name>A0A9W6YW39_AMBMO</name>
<protein>
    <submittedName>
        <fullName evidence="1">Unnamed protein product</fullName>
    </submittedName>
</protein>
<dbReference type="AlphaFoldDB" id="A0A9W6YW39"/>
<dbReference type="Proteomes" id="UP001165063">
    <property type="component" value="Unassembled WGS sequence"/>
</dbReference>
<evidence type="ECO:0000313" key="1">
    <source>
        <dbReference type="EMBL" id="GMG40264.1"/>
    </source>
</evidence>
<accession>A0A9W6YW39</accession>
<evidence type="ECO:0000313" key="2">
    <source>
        <dbReference type="Proteomes" id="UP001165063"/>
    </source>
</evidence>
<comment type="caution">
    <text evidence="1">The sequence shown here is derived from an EMBL/GenBank/DDBJ whole genome shotgun (WGS) entry which is preliminary data.</text>
</comment>
<proteinExistence type="predicted"/>
<dbReference type="EMBL" id="BSXU01003631">
    <property type="protein sequence ID" value="GMG40264.1"/>
    <property type="molecule type" value="Genomic_DNA"/>
</dbReference>